<protein>
    <submittedName>
        <fullName evidence="3">ImmA/IrrE family metallo-endopeptidase</fullName>
    </submittedName>
</protein>
<evidence type="ECO:0000313" key="4">
    <source>
        <dbReference type="Proteomes" id="UP000555552"/>
    </source>
</evidence>
<dbReference type="SMART" id="SM00530">
    <property type="entry name" value="HTH_XRE"/>
    <property type="match status" value="1"/>
</dbReference>
<accession>A0A849BM43</accession>
<dbReference type="SUPFAM" id="SSF47413">
    <property type="entry name" value="lambda repressor-like DNA-binding domains"/>
    <property type="match status" value="1"/>
</dbReference>
<proteinExistence type="inferred from homology"/>
<reference evidence="3 4" key="1">
    <citation type="submission" date="2020-05" db="EMBL/GenBank/DDBJ databases">
        <title>MicrobeNet Type strains.</title>
        <authorList>
            <person name="Nicholson A.C."/>
        </authorList>
    </citation>
    <scope>NUCLEOTIDE SEQUENCE [LARGE SCALE GENOMIC DNA]</scope>
    <source>
        <strain evidence="3 4">JCM 14547</strain>
    </source>
</reference>
<dbReference type="InterPro" id="IPR052345">
    <property type="entry name" value="Rad_response_metalloprotease"/>
</dbReference>
<name>A0A849BM43_9ACTN</name>
<evidence type="ECO:0000259" key="2">
    <source>
        <dbReference type="PROSITE" id="PS50943"/>
    </source>
</evidence>
<dbReference type="Pfam" id="PF06114">
    <property type="entry name" value="Peptidase_M78"/>
    <property type="match status" value="1"/>
</dbReference>
<evidence type="ECO:0000256" key="1">
    <source>
        <dbReference type="ARBA" id="ARBA00007227"/>
    </source>
</evidence>
<comment type="caution">
    <text evidence="3">The sequence shown here is derived from an EMBL/GenBank/DDBJ whole genome shotgun (WGS) entry which is preliminary data.</text>
</comment>
<evidence type="ECO:0000313" key="3">
    <source>
        <dbReference type="EMBL" id="NNH21872.1"/>
    </source>
</evidence>
<dbReference type="InterPro" id="IPR010982">
    <property type="entry name" value="Lambda_DNA-bd_dom_sf"/>
</dbReference>
<dbReference type="AlphaFoldDB" id="A0A849BM43"/>
<dbReference type="PROSITE" id="PS50943">
    <property type="entry name" value="HTH_CROC1"/>
    <property type="match status" value="1"/>
</dbReference>
<organism evidence="3 4">
    <name type="scientific">Pseudokineococcus marinus</name>
    <dbReference type="NCBI Taxonomy" id="351215"/>
    <lineage>
        <taxon>Bacteria</taxon>
        <taxon>Bacillati</taxon>
        <taxon>Actinomycetota</taxon>
        <taxon>Actinomycetes</taxon>
        <taxon>Kineosporiales</taxon>
        <taxon>Kineosporiaceae</taxon>
        <taxon>Pseudokineococcus</taxon>
    </lineage>
</organism>
<keyword evidence="4" id="KW-1185">Reference proteome</keyword>
<dbReference type="InterPro" id="IPR010359">
    <property type="entry name" value="IrrE_HExxH"/>
</dbReference>
<gene>
    <name evidence="3" type="ORF">HLB09_01980</name>
</gene>
<dbReference type="EMBL" id="JABEMA010000010">
    <property type="protein sequence ID" value="NNH21872.1"/>
    <property type="molecule type" value="Genomic_DNA"/>
</dbReference>
<feature type="domain" description="HTH cro/C1-type" evidence="2">
    <location>
        <begin position="28"/>
        <end position="82"/>
    </location>
</feature>
<dbReference type="GO" id="GO:0003677">
    <property type="term" value="F:DNA binding"/>
    <property type="evidence" value="ECO:0007669"/>
    <property type="project" value="InterPro"/>
</dbReference>
<sequence length="383" mass="41680">MREDTPSLLAARRRRRQGTITDFDGGRLALARRLARLPRAHLARDIHVTPATITQLERGAIRPTAPLLADLAGRLDMPEDFFRHGRPVPALPATAAHFRSLRTTPALSRDQALAFAELAMDVVDAVEQYVDLPTADVPALELPDSPTRTDIAEAAARTRAVLGVPDGPVAHVVRLLEAHGVVVLRLPSDVAGRPLDRDVDAFSTSATARPLVLLSPMKDDKARSRFDAAHELGHLVMHHDDAEAGNKVVEGQAQTFAAEFLMPADQVVDDLPRRVDWEQLHAAKRHWGTSLRALIYRARTLGVLSETAYKRANITLAGQGYPEPGPLGPPESPTLLEAATDLLREHGTTLDQLAQATRVPLAQVTEVIIAGSDPKPRLRISPH</sequence>
<dbReference type="Proteomes" id="UP000555552">
    <property type="component" value="Unassembled WGS sequence"/>
</dbReference>
<dbReference type="CDD" id="cd00093">
    <property type="entry name" value="HTH_XRE"/>
    <property type="match status" value="1"/>
</dbReference>
<dbReference type="PANTHER" id="PTHR43236">
    <property type="entry name" value="ANTITOXIN HIGA1"/>
    <property type="match status" value="1"/>
</dbReference>
<dbReference type="InterPro" id="IPR001387">
    <property type="entry name" value="Cro/C1-type_HTH"/>
</dbReference>
<dbReference type="PANTHER" id="PTHR43236:SF1">
    <property type="entry name" value="BLL7220 PROTEIN"/>
    <property type="match status" value="1"/>
</dbReference>
<comment type="similarity">
    <text evidence="1">Belongs to the short-chain fatty acyl-CoA assimilation regulator (ScfR) family.</text>
</comment>
<dbReference type="Gene3D" id="1.10.10.2910">
    <property type="match status" value="1"/>
</dbReference>
<dbReference type="Pfam" id="PF13560">
    <property type="entry name" value="HTH_31"/>
    <property type="match status" value="1"/>
</dbReference>
<dbReference type="Gene3D" id="1.10.260.40">
    <property type="entry name" value="lambda repressor-like DNA-binding domains"/>
    <property type="match status" value="1"/>
</dbReference>
<dbReference type="RefSeq" id="WP_171201729.1">
    <property type="nucleotide sequence ID" value="NZ_BAAANP010000015.1"/>
</dbReference>